<dbReference type="KEGG" id="hdh:G5B40_10660"/>
<evidence type="ECO:0000313" key="2">
    <source>
        <dbReference type="Proteomes" id="UP000503336"/>
    </source>
</evidence>
<dbReference type="InterPro" id="IPR027417">
    <property type="entry name" value="P-loop_NTPase"/>
</dbReference>
<dbReference type="SUPFAM" id="SSF52540">
    <property type="entry name" value="P-loop containing nucleoside triphosphate hydrolases"/>
    <property type="match status" value="1"/>
</dbReference>
<evidence type="ECO:0000313" key="1">
    <source>
        <dbReference type="EMBL" id="QIE55868.1"/>
    </source>
</evidence>
<dbReference type="GO" id="GO:0016740">
    <property type="term" value="F:transferase activity"/>
    <property type="evidence" value="ECO:0007669"/>
    <property type="project" value="UniProtKB-KW"/>
</dbReference>
<dbReference type="Gene3D" id="3.40.50.300">
    <property type="entry name" value="P-loop containing nucleotide triphosphate hydrolases"/>
    <property type="match status" value="1"/>
</dbReference>
<gene>
    <name evidence="1" type="ORF">G5B40_10660</name>
</gene>
<protein>
    <submittedName>
        <fullName evidence="1">Sulfotransferase family protein</fullName>
    </submittedName>
</protein>
<dbReference type="Pfam" id="PF17784">
    <property type="entry name" value="Sulfotransfer_4"/>
    <property type="match status" value="2"/>
</dbReference>
<accession>A0A7L5BYE8</accession>
<name>A0A7L5BYE8_9RHOB</name>
<dbReference type="AlphaFoldDB" id="A0A7L5BYE8"/>
<dbReference type="RefSeq" id="WP_165098332.1">
    <property type="nucleotide sequence ID" value="NZ_CP049056.1"/>
</dbReference>
<organism evidence="1 2">
    <name type="scientific">Pikeienuella piscinae</name>
    <dbReference type="NCBI Taxonomy" id="2748098"/>
    <lineage>
        <taxon>Bacteria</taxon>
        <taxon>Pseudomonadati</taxon>
        <taxon>Pseudomonadota</taxon>
        <taxon>Alphaproteobacteria</taxon>
        <taxon>Rhodobacterales</taxon>
        <taxon>Paracoccaceae</taxon>
        <taxon>Pikeienuella</taxon>
    </lineage>
</organism>
<keyword evidence="1" id="KW-0808">Transferase</keyword>
<reference evidence="1 2" key="1">
    <citation type="submission" date="2020-02" db="EMBL/GenBank/DDBJ databases">
        <title>complete genome sequence of Rhodobacteraceae bacterium.</title>
        <authorList>
            <person name="Park J."/>
            <person name="Kim Y.-S."/>
            <person name="Kim K.-H."/>
        </authorList>
    </citation>
    <scope>NUCLEOTIDE SEQUENCE [LARGE SCALE GENOMIC DNA]</scope>
    <source>
        <strain evidence="1 2">RR4-56</strain>
    </source>
</reference>
<dbReference type="PANTHER" id="PTHR36978:SF4">
    <property type="entry name" value="P-LOOP CONTAINING NUCLEOSIDE TRIPHOSPHATE HYDROLASE PROTEIN"/>
    <property type="match status" value="1"/>
</dbReference>
<dbReference type="EMBL" id="CP049056">
    <property type="protein sequence ID" value="QIE55868.1"/>
    <property type="molecule type" value="Genomic_DNA"/>
</dbReference>
<sequence>MASNSRAKVFCVGFQKTGTTSINAALTRLGYNVASVWGYYRGYDRLKATYVEECLKLAKKRDAVEDMPWPLLFRELDQAFPGAKFILTWRESERWLKSICTHFGANPHPMQELTYGREHPAPVGHEARYVEVYEAHNAAVRAHFQDRPDDLLEMNLENGDGWAALCPFIGAPIPDEPFPRANTVSSRDALSYKLMKRVQHVRGRLFG</sequence>
<dbReference type="PANTHER" id="PTHR36978">
    <property type="entry name" value="P-LOOP CONTAINING NUCLEOTIDE TRIPHOSPHATE HYDROLASE"/>
    <property type="match status" value="1"/>
</dbReference>
<dbReference type="Proteomes" id="UP000503336">
    <property type="component" value="Chromosome"/>
</dbReference>
<proteinExistence type="predicted"/>
<keyword evidence="2" id="KW-1185">Reference proteome</keyword>
<dbReference type="InterPro" id="IPR040632">
    <property type="entry name" value="Sulfotransfer_4"/>
</dbReference>